<reference evidence="1 2" key="1">
    <citation type="journal article" date="2023" name="Genome Announc.">
        <title>Pan-Genome Analyses of the Genus Cohnella and Proposal of the Novel Species Cohnella silvisoli sp. nov., Isolated from Forest Soil.</title>
        <authorList>
            <person name="Wang C."/>
            <person name="Mao L."/>
            <person name="Bao G."/>
            <person name="Zhu H."/>
        </authorList>
    </citation>
    <scope>NUCLEOTIDE SEQUENCE [LARGE SCALE GENOMIC DNA]</scope>
    <source>
        <strain evidence="1 2">NL03-T5-1</strain>
    </source>
</reference>
<dbReference type="RefSeq" id="WP_232186285.1">
    <property type="nucleotide sequence ID" value="NZ_JAIOAP010000008.1"/>
</dbReference>
<evidence type="ECO:0008006" key="3">
    <source>
        <dbReference type="Google" id="ProtNLM"/>
    </source>
</evidence>
<evidence type="ECO:0000313" key="2">
    <source>
        <dbReference type="Proteomes" id="UP001493487"/>
    </source>
</evidence>
<dbReference type="Proteomes" id="UP001493487">
    <property type="component" value="Unassembled WGS sequence"/>
</dbReference>
<sequence length="65" mass="7567">MPEKYIGKIVEIIYEGKDGQITQRVIRVRTIREKKVVAYDIQKRAPRLFEIARILAARPVTRNAS</sequence>
<proteinExistence type="predicted"/>
<name>A0ABV1KUW0_9BACL</name>
<protein>
    <recommendedName>
        <fullName evidence="3">DUF2187 domain-containing protein</fullName>
    </recommendedName>
</protein>
<evidence type="ECO:0000313" key="1">
    <source>
        <dbReference type="EMBL" id="MEQ4483899.1"/>
    </source>
</evidence>
<gene>
    <name evidence="1" type="ORF">QJS35_15995</name>
</gene>
<keyword evidence="2" id="KW-1185">Reference proteome</keyword>
<comment type="caution">
    <text evidence="1">The sequence shown here is derived from an EMBL/GenBank/DDBJ whole genome shotgun (WGS) entry which is preliminary data.</text>
</comment>
<organism evidence="1 2">
    <name type="scientific">Cohnella silvisoli</name>
    <dbReference type="NCBI Taxonomy" id="2873699"/>
    <lineage>
        <taxon>Bacteria</taxon>
        <taxon>Bacillati</taxon>
        <taxon>Bacillota</taxon>
        <taxon>Bacilli</taxon>
        <taxon>Bacillales</taxon>
        <taxon>Paenibacillaceae</taxon>
        <taxon>Cohnella</taxon>
    </lineage>
</organism>
<dbReference type="EMBL" id="JASKHM010000009">
    <property type="protein sequence ID" value="MEQ4483899.1"/>
    <property type="molecule type" value="Genomic_DNA"/>
</dbReference>
<accession>A0ABV1KUW0</accession>